<feature type="domain" description="Histidine kinase" evidence="14">
    <location>
        <begin position="442"/>
        <end position="663"/>
    </location>
</feature>
<evidence type="ECO:0000256" key="9">
    <source>
        <dbReference type="ARBA" id="ARBA00022737"/>
    </source>
</evidence>
<evidence type="ECO:0000256" key="3">
    <source>
        <dbReference type="ARBA" id="ARBA00012438"/>
    </source>
</evidence>
<keyword evidence="8" id="KW-0812">Transmembrane</keyword>
<accession>A0A017SUK6</accession>
<gene>
    <name evidence="18" type="ORF">CAP_0985</name>
</gene>
<feature type="domain" description="PAS" evidence="16">
    <location>
        <begin position="161"/>
        <end position="231"/>
    </location>
</feature>
<dbReference type="CDD" id="cd00082">
    <property type="entry name" value="HisKA"/>
    <property type="match status" value="1"/>
</dbReference>
<dbReference type="PANTHER" id="PTHR43547">
    <property type="entry name" value="TWO-COMPONENT HISTIDINE KINASE"/>
    <property type="match status" value="1"/>
</dbReference>
<dbReference type="InterPro" id="IPR005467">
    <property type="entry name" value="His_kinase_dom"/>
</dbReference>
<evidence type="ECO:0000259" key="17">
    <source>
        <dbReference type="PROSITE" id="PS50113"/>
    </source>
</evidence>
<dbReference type="CDD" id="cd00130">
    <property type="entry name" value="PAS"/>
    <property type="match status" value="2"/>
</dbReference>
<dbReference type="Gene3D" id="3.30.450.20">
    <property type="entry name" value="PAS domain"/>
    <property type="match status" value="2"/>
</dbReference>
<dbReference type="SMART" id="SM00091">
    <property type="entry name" value="PAS"/>
    <property type="match status" value="2"/>
</dbReference>
<dbReference type="SUPFAM" id="SSF47384">
    <property type="entry name" value="Homodimeric domain of signal transducing histidine kinase"/>
    <property type="match status" value="1"/>
</dbReference>
<feature type="modified residue" description="4-aspartylphosphate" evidence="13">
    <location>
        <position position="748"/>
    </location>
</feature>
<dbReference type="InterPro" id="IPR036890">
    <property type="entry name" value="HATPase_C_sf"/>
</dbReference>
<dbReference type="AlphaFoldDB" id="A0A017SUK6"/>
<dbReference type="Gene3D" id="3.40.50.2300">
    <property type="match status" value="2"/>
</dbReference>
<dbReference type="Pfam" id="PF02518">
    <property type="entry name" value="HATPase_c"/>
    <property type="match status" value="1"/>
</dbReference>
<dbReference type="InterPro" id="IPR000700">
    <property type="entry name" value="PAS-assoc_C"/>
</dbReference>
<dbReference type="InterPro" id="IPR003661">
    <property type="entry name" value="HisK_dim/P_dom"/>
</dbReference>
<dbReference type="InterPro" id="IPR004358">
    <property type="entry name" value="Sig_transdc_His_kin-like_C"/>
</dbReference>
<feature type="modified residue" description="4-aspartylphosphate" evidence="13">
    <location>
        <position position="67"/>
    </location>
</feature>
<dbReference type="SUPFAM" id="SSF52172">
    <property type="entry name" value="CheY-like"/>
    <property type="match status" value="2"/>
</dbReference>
<proteinExistence type="predicted"/>
<dbReference type="PROSITE" id="PS50109">
    <property type="entry name" value="HIS_KIN"/>
    <property type="match status" value="1"/>
</dbReference>
<comment type="catalytic activity">
    <reaction evidence="1">
        <text>ATP + protein L-histidine = ADP + protein N-phospho-L-histidine.</text>
        <dbReference type="EC" id="2.7.13.3"/>
    </reaction>
</comment>
<dbReference type="CDD" id="cd17580">
    <property type="entry name" value="REC_2_DhkD-like"/>
    <property type="match status" value="1"/>
</dbReference>
<dbReference type="PANTHER" id="PTHR43547:SF2">
    <property type="entry name" value="HYBRID SIGNAL TRANSDUCTION HISTIDINE KINASE C"/>
    <property type="match status" value="1"/>
</dbReference>
<dbReference type="Pfam" id="PF08448">
    <property type="entry name" value="PAS_4"/>
    <property type="match status" value="1"/>
</dbReference>
<dbReference type="SMART" id="SM00387">
    <property type="entry name" value="HATPase_c"/>
    <property type="match status" value="1"/>
</dbReference>
<name>A0A017SUK6_9BACT</name>
<dbReference type="InterPro" id="IPR000014">
    <property type="entry name" value="PAS"/>
</dbReference>
<dbReference type="InterPro" id="IPR011006">
    <property type="entry name" value="CheY-like_superfamily"/>
</dbReference>
<feature type="domain" description="PAC" evidence="17">
    <location>
        <begin position="365"/>
        <end position="417"/>
    </location>
</feature>
<evidence type="ECO:0000256" key="13">
    <source>
        <dbReference type="PROSITE-ProRule" id="PRU00169"/>
    </source>
</evidence>
<evidence type="ECO:0000313" key="19">
    <source>
        <dbReference type="Proteomes" id="UP000019678"/>
    </source>
</evidence>
<dbReference type="STRING" id="1192034.CAP_0985"/>
<evidence type="ECO:0000256" key="8">
    <source>
        <dbReference type="ARBA" id="ARBA00022692"/>
    </source>
</evidence>
<dbReference type="GO" id="GO:0000155">
    <property type="term" value="F:phosphorelay sensor kinase activity"/>
    <property type="evidence" value="ECO:0007669"/>
    <property type="project" value="InterPro"/>
</dbReference>
<dbReference type="SUPFAM" id="SSF55785">
    <property type="entry name" value="PYP-like sensor domain (PAS domain)"/>
    <property type="match status" value="2"/>
</dbReference>
<comment type="caution">
    <text evidence="18">The sequence shown here is derived from an EMBL/GenBank/DDBJ whole genome shotgun (WGS) entry which is preliminary data.</text>
</comment>
<feature type="domain" description="PAS" evidence="16">
    <location>
        <begin position="290"/>
        <end position="362"/>
    </location>
</feature>
<evidence type="ECO:0000256" key="12">
    <source>
        <dbReference type="ARBA" id="ARBA00023136"/>
    </source>
</evidence>
<protein>
    <recommendedName>
        <fullName evidence="3">histidine kinase</fullName>
        <ecNumber evidence="3">2.7.13.3</ecNumber>
    </recommendedName>
</protein>
<dbReference type="RefSeq" id="WP_052376868.1">
    <property type="nucleotide sequence ID" value="NZ_ASRX01000118.1"/>
</dbReference>
<dbReference type="SMART" id="SM00086">
    <property type="entry name" value="PAC"/>
    <property type="match status" value="2"/>
</dbReference>
<dbReference type="PROSITE" id="PS50113">
    <property type="entry name" value="PAC"/>
    <property type="match status" value="2"/>
</dbReference>
<feature type="domain" description="Response regulatory" evidence="15">
    <location>
        <begin position="699"/>
        <end position="817"/>
    </location>
</feature>
<evidence type="ECO:0000256" key="11">
    <source>
        <dbReference type="ARBA" id="ARBA00022989"/>
    </source>
</evidence>
<reference evidence="18 19" key="1">
    <citation type="submission" date="2013-05" db="EMBL/GenBank/DDBJ databases">
        <title>Genome assembly of Chondromyces apiculatus DSM 436.</title>
        <authorList>
            <person name="Sharma G."/>
            <person name="Khatri I."/>
            <person name="Kaur C."/>
            <person name="Mayilraj S."/>
            <person name="Subramanian S."/>
        </authorList>
    </citation>
    <scope>NUCLEOTIDE SEQUENCE [LARGE SCALE GENOMIC DNA]</scope>
    <source>
        <strain evidence="18 19">DSM 436</strain>
    </source>
</reference>
<dbReference type="PRINTS" id="PR00344">
    <property type="entry name" value="BCTRLSENSOR"/>
</dbReference>
<keyword evidence="11" id="KW-1133">Transmembrane helix</keyword>
<dbReference type="SMART" id="SM00448">
    <property type="entry name" value="REC"/>
    <property type="match status" value="2"/>
</dbReference>
<dbReference type="CDD" id="cd00156">
    <property type="entry name" value="REC"/>
    <property type="match status" value="1"/>
</dbReference>
<dbReference type="Pfam" id="PF08447">
    <property type="entry name" value="PAS_3"/>
    <property type="match status" value="1"/>
</dbReference>
<keyword evidence="5" id="KW-0997">Cell inner membrane</keyword>
<dbReference type="Pfam" id="PF00072">
    <property type="entry name" value="Response_reg"/>
    <property type="match status" value="2"/>
</dbReference>
<dbReference type="eggNOG" id="COG2205">
    <property type="taxonomic scope" value="Bacteria"/>
</dbReference>
<dbReference type="FunFam" id="2.10.70.100:FF:000001">
    <property type="entry name" value="Sensory transduction histidine kinase"/>
    <property type="match status" value="1"/>
</dbReference>
<evidence type="ECO:0000256" key="5">
    <source>
        <dbReference type="ARBA" id="ARBA00022519"/>
    </source>
</evidence>
<dbReference type="OrthoDB" id="5442910at2"/>
<dbReference type="PROSITE" id="PS50112">
    <property type="entry name" value="PAS"/>
    <property type="match status" value="2"/>
</dbReference>
<sequence>MNPTAAGEEWLVLLIDDSLDDRDEIRRLLLRGSDRRYRFLHCETGERALDLLRDDAQRGRIDAILLDDNLPDATSLEVLEAMPRDDGDLAVPTIVLTGANDPRTATNVLRAGAHDFVGKEWMTPASLTRALENARERHSIAGELRAARGALATSEGVARDRLAELESIYALAPVGLCFTDASLRFLSVNEGLASIDGISVERYLGRTVREVLAPAVADAVEPLYEHVIATGEALTNIEIRVHTPAGSAELRDFLASYRPVLRGDGEVRGVNVVIQDISALKRTEAALRQREERLRLALEAARMGWWDWDIVPDVLTWSDEFHTLFGRSPEPPRGGLDSLLAPMHPDDRPRGRQALLAALEHDTPYDLEFRIVRPDGALRWVASKGRVLRDPEGRPLRMTGIDLDITDRKEIEERREAFLSAEQAARQELERLGRMKDEFLATLSHELRTPLNAILGWSQILRGRAANEDAVRKGLEVIDRNARVQAQLVSDLLDMNRILSGKLRLDVRPVSLAQVAQAAVETVRLAADARGVALKTRFLAEGDVIQGDPDRLQQVLWNLLSNSIKFTERGGTVSITLARHPTDPTHLQVTVRDTGQGIDPEFLPHLFGRFRQADTSAARTHGGLGLGLAIVRQLAEMHGGTITADSKGRGQGSTFTLTLPTLLAEALVSDDGPASTPETPRPPAPRALEPLEIDLTGLRVLVIDDQADAREFVERLLAERGATTAGASSAEEALTHLHAALPDVIVCDIGMPGTDGYAFARRLRARPATQGGLTPAVALTAFARNEDRERALAAGYQEHLSKPPDLQALVATVARLGRQRLAS</sequence>
<dbReference type="InterPro" id="IPR003594">
    <property type="entry name" value="HATPase_dom"/>
</dbReference>
<dbReference type="SMART" id="SM00388">
    <property type="entry name" value="HisKA"/>
    <property type="match status" value="1"/>
</dbReference>
<dbReference type="Pfam" id="PF00512">
    <property type="entry name" value="HisKA"/>
    <property type="match status" value="1"/>
</dbReference>
<evidence type="ECO:0000256" key="6">
    <source>
        <dbReference type="ARBA" id="ARBA00022553"/>
    </source>
</evidence>
<dbReference type="InterPro" id="IPR001610">
    <property type="entry name" value="PAC"/>
</dbReference>
<dbReference type="EMBL" id="ASRX01000118">
    <property type="protein sequence ID" value="EYF00295.1"/>
    <property type="molecule type" value="Genomic_DNA"/>
</dbReference>
<dbReference type="InterPro" id="IPR001789">
    <property type="entry name" value="Sig_transdc_resp-reg_receiver"/>
</dbReference>
<evidence type="ECO:0000256" key="10">
    <source>
        <dbReference type="ARBA" id="ARBA00022741"/>
    </source>
</evidence>
<evidence type="ECO:0000259" key="15">
    <source>
        <dbReference type="PROSITE" id="PS50110"/>
    </source>
</evidence>
<feature type="domain" description="PAC" evidence="17">
    <location>
        <begin position="235"/>
        <end position="289"/>
    </location>
</feature>
<evidence type="ECO:0000256" key="2">
    <source>
        <dbReference type="ARBA" id="ARBA00004429"/>
    </source>
</evidence>
<dbReference type="GO" id="GO:0000166">
    <property type="term" value="F:nucleotide binding"/>
    <property type="evidence" value="ECO:0007669"/>
    <property type="project" value="UniProtKB-KW"/>
</dbReference>
<dbReference type="Gene3D" id="3.30.565.10">
    <property type="entry name" value="Histidine kinase-like ATPase, C-terminal domain"/>
    <property type="match status" value="1"/>
</dbReference>
<dbReference type="PROSITE" id="PS50110">
    <property type="entry name" value="RESPONSE_REGULATORY"/>
    <property type="match status" value="2"/>
</dbReference>
<evidence type="ECO:0000313" key="18">
    <source>
        <dbReference type="EMBL" id="EYF00295.1"/>
    </source>
</evidence>
<dbReference type="FunFam" id="3.30.565.10:FF:000010">
    <property type="entry name" value="Sensor histidine kinase RcsC"/>
    <property type="match status" value="1"/>
</dbReference>
<dbReference type="SUPFAM" id="SSF55874">
    <property type="entry name" value="ATPase domain of HSP90 chaperone/DNA topoisomerase II/histidine kinase"/>
    <property type="match status" value="1"/>
</dbReference>
<dbReference type="InterPro" id="IPR035965">
    <property type="entry name" value="PAS-like_dom_sf"/>
</dbReference>
<organism evidence="18 19">
    <name type="scientific">Chondromyces apiculatus DSM 436</name>
    <dbReference type="NCBI Taxonomy" id="1192034"/>
    <lineage>
        <taxon>Bacteria</taxon>
        <taxon>Pseudomonadati</taxon>
        <taxon>Myxococcota</taxon>
        <taxon>Polyangia</taxon>
        <taxon>Polyangiales</taxon>
        <taxon>Polyangiaceae</taxon>
        <taxon>Chondromyces</taxon>
    </lineage>
</organism>
<dbReference type="Proteomes" id="UP000019678">
    <property type="component" value="Unassembled WGS sequence"/>
</dbReference>
<feature type="domain" description="Response regulatory" evidence="15">
    <location>
        <begin position="11"/>
        <end position="134"/>
    </location>
</feature>
<comment type="subcellular location">
    <subcellularLocation>
        <location evidence="2">Cell inner membrane</location>
        <topology evidence="2">Multi-pass membrane protein</topology>
    </subcellularLocation>
</comment>
<evidence type="ECO:0000259" key="14">
    <source>
        <dbReference type="PROSITE" id="PS50109"/>
    </source>
</evidence>
<dbReference type="InterPro" id="IPR013655">
    <property type="entry name" value="PAS_fold_3"/>
</dbReference>
<keyword evidence="4" id="KW-1003">Cell membrane</keyword>
<keyword evidence="19" id="KW-1185">Reference proteome</keyword>
<dbReference type="InterPro" id="IPR036097">
    <property type="entry name" value="HisK_dim/P_sf"/>
</dbReference>
<dbReference type="NCBIfam" id="TIGR00229">
    <property type="entry name" value="sensory_box"/>
    <property type="match status" value="2"/>
</dbReference>
<evidence type="ECO:0000259" key="16">
    <source>
        <dbReference type="PROSITE" id="PS50112"/>
    </source>
</evidence>
<dbReference type="InterPro" id="IPR013656">
    <property type="entry name" value="PAS_4"/>
</dbReference>
<evidence type="ECO:0000256" key="7">
    <source>
        <dbReference type="ARBA" id="ARBA00022679"/>
    </source>
</evidence>
<dbReference type="EC" id="2.7.13.3" evidence="3"/>
<keyword evidence="10" id="KW-0547">Nucleotide-binding</keyword>
<keyword evidence="7" id="KW-0808">Transferase</keyword>
<dbReference type="Gene3D" id="1.10.287.130">
    <property type="match status" value="1"/>
</dbReference>
<dbReference type="CDD" id="cd16922">
    <property type="entry name" value="HATPase_EvgS-ArcB-TorS-like"/>
    <property type="match status" value="1"/>
</dbReference>
<keyword evidence="9" id="KW-0677">Repeat</keyword>
<keyword evidence="12" id="KW-0472">Membrane</keyword>
<dbReference type="Gene3D" id="2.10.70.100">
    <property type="match status" value="1"/>
</dbReference>
<evidence type="ECO:0000256" key="4">
    <source>
        <dbReference type="ARBA" id="ARBA00022475"/>
    </source>
</evidence>
<dbReference type="GO" id="GO:0005886">
    <property type="term" value="C:plasma membrane"/>
    <property type="evidence" value="ECO:0007669"/>
    <property type="project" value="UniProtKB-SubCell"/>
</dbReference>
<keyword evidence="6 13" id="KW-0597">Phosphoprotein</keyword>
<evidence type="ECO:0000256" key="1">
    <source>
        <dbReference type="ARBA" id="ARBA00000085"/>
    </source>
</evidence>